<gene>
    <name evidence="2" type="ORF">SPDO_30740</name>
</gene>
<dbReference type="OrthoDB" id="7482115at2"/>
<keyword evidence="3" id="KW-1185">Reference proteome</keyword>
<dbReference type="AlphaFoldDB" id="A0A2D0A4M0"/>
<keyword evidence="2" id="KW-0456">Lyase</keyword>
<evidence type="ECO:0000259" key="1">
    <source>
        <dbReference type="Pfam" id="PF12708"/>
    </source>
</evidence>
<accession>A0A2D0A4M0</accession>
<reference evidence="2 3" key="1">
    <citation type="submission" date="2017-03" db="EMBL/GenBank/DDBJ databases">
        <title>Genome sequence of Sphingomonas dokdonensis DSM 21029.</title>
        <authorList>
            <person name="Poehlein A."/>
            <person name="Wuebbeler J.H."/>
            <person name="Steinbuechel A."/>
            <person name="Daniel R."/>
        </authorList>
    </citation>
    <scope>NUCLEOTIDE SEQUENCE [LARGE SCALE GENOMIC DNA]</scope>
    <source>
        <strain evidence="2 3">DSM 21029</strain>
    </source>
</reference>
<proteinExistence type="predicted"/>
<name>A0A2D0A4M0_9SPHN</name>
<dbReference type="InterPro" id="IPR024535">
    <property type="entry name" value="RHGA/B-epi-like_pectate_lyase"/>
</dbReference>
<dbReference type="Pfam" id="PF12708">
    <property type="entry name" value="Pect-lyase_RHGA_epim"/>
    <property type="match status" value="1"/>
</dbReference>
<evidence type="ECO:0000313" key="2">
    <source>
        <dbReference type="EMBL" id="OWK27834.1"/>
    </source>
</evidence>
<dbReference type="EMBL" id="NBBI01000009">
    <property type="protein sequence ID" value="OWK27834.1"/>
    <property type="molecule type" value="Genomic_DNA"/>
</dbReference>
<dbReference type="Gene3D" id="2.160.20.10">
    <property type="entry name" value="Single-stranded right-handed beta-helix, Pectin lyase-like"/>
    <property type="match status" value="1"/>
</dbReference>
<evidence type="ECO:0000313" key="3">
    <source>
        <dbReference type="Proteomes" id="UP000197290"/>
    </source>
</evidence>
<dbReference type="RefSeq" id="WP_158212219.1">
    <property type="nucleotide sequence ID" value="NZ_NBBI01000009.1"/>
</dbReference>
<sequence>MIDRRALLGTVGLSGAGVVAASAIQKTANGPGTPVRTVNVRDFGAVGDGRTDDTAAFNRACQAEAEWSEGLCHAIHVPTGRYRLDGTVFVRKGQTLFGDGHATYIDARKARASTFILGRRGPGGRGTPDPGGAPVRLCGLHAMGGSPSHGFVTTDAQGFSIADLFLTAVGIGIELAGSTDTIASDGIVSDIFIDQCLQGILIGKAQNITVNAVNIYRPRFAITIGDGAHDVILSSLSIAYTEKAALTLSGSIANVLITNSTFVSNGQHEDFIANVLLRVPTGDVLFSGCTFRNWPGTAIVQDSPGNLAADFHGCVFDGSQSSKDYDWSKASEVLSTSSAGRFSFQGCAFRNIRGAIARLPAGRARLTLTGGTMEESDERRLAVDPRFTGTIAIGDVAGFAPLRVGSGQVSTLLPVWPGTGPWRITVRLPRDDVAEEAIVHVSDTTATRVSGWRTTPDRGLRFAVVNTPFGPHLQAMIATSRPEGAVFTAETLG</sequence>
<organism evidence="2 3">
    <name type="scientific">Sphingomonas dokdonensis</name>
    <dbReference type="NCBI Taxonomy" id="344880"/>
    <lineage>
        <taxon>Bacteria</taxon>
        <taxon>Pseudomonadati</taxon>
        <taxon>Pseudomonadota</taxon>
        <taxon>Alphaproteobacteria</taxon>
        <taxon>Sphingomonadales</taxon>
        <taxon>Sphingomonadaceae</taxon>
        <taxon>Sphingomonas</taxon>
    </lineage>
</organism>
<feature type="domain" description="Rhamnogalacturonase A/B/Epimerase-like pectate lyase" evidence="1">
    <location>
        <begin position="38"/>
        <end position="107"/>
    </location>
</feature>
<comment type="caution">
    <text evidence="2">The sequence shown here is derived from an EMBL/GenBank/DDBJ whole genome shotgun (WGS) entry which is preliminary data.</text>
</comment>
<dbReference type="SUPFAM" id="SSF51126">
    <property type="entry name" value="Pectin lyase-like"/>
    <property type="match status" value="1"/>
</dbReference>
<protein>
    <submittedName>
        <fullName evidence="2">Pectate lyase superfamily protein</fullName>
    </submittedName>
</protein>
<dbReference type="InterPro" id="IPR011050">
    <property type="entry name" value="Pectin_lyase_fold/virulence"/>
</dbReference>
<dbReference type="GO" id="GO:0016829">
    <property type="term" value="F:lyase activity"/>
    <property type="evidence" value="ECO:0007669"/>
    <property type="project" value="UniProtKB-KW"/>
</dbReference>
<dbReference type="Proteomes" id="UP000197290">
    <property type="component" value="Unassembled WGS sequence"/>
</dbReference>
<dbReference type="InterPro" id="IPR012334">
    <property type="entry name" value="Pectin_lyas_fold"/>
</dbReference>